<accession>A0AAW8B618</accession>
<reference evidence="3" key="2">
    <citation type="submission" date="2023-08" db="EMBL/GenBank/DDBJ databases">
        <authorList>
            <person name="Luo J."/>
        </authorList>
    </citation>
    <scope>NUCLEOTIDE SEQUENCE</scope>
    <source>
        <strain evidence="3">DSM 25064</strain>
    </source>
</reference>
<comment type="caution">
    <text evidence="3">The sequence shown here is derived from an EMBL/GenBank/DDBJ whole genome shotgun (WGS) entry which is preliminary data.</text>
</comment>
<feature type="domain" description="Alginate export" evidence="2">
    <location>
        <begin position="60"/>
        <end position="455"/>
    </location>
</feature>
<dbReference type="EMBL" id="JAUUUU010000004">
    <property type="protein sequence ID" value="MDP1521109.1"/>
    <property type="molecule type" value="Genomic_DNA"/>
</dbReference>
<organism evidence="3 4">
    <name type="scientific">Porticoccus litoralis</name>
    <dbReference type="NCBI Taxonomy" id="434086"/>
    <lineage>
        <taxon>Bacteria</taxon>
        <taxon>Pseudomonadati</taxon>
        <taxon>Pseudomonadota</taxon>
        <taxon>Gammaproteobacteria</taxon>
        <taxon>Cellvibrionales</taxon>
        <taxon>Porticoccaceae</taxon>
        <taxon>Porticoccus</taxon>
    </lineage>
</organism>
<dbReference type="RefSeq" id="WP_305170772.1">
    <property type="nucleotide sequence ID" value="NZ_JAUUUU010000004.1"/>
</dbReference>
<keyword evidence="1" id="KW-1133">Transmembrane helix</keyword>
<keyword evidence="4" id="KW-1185">Reference proteome</keyword>
<dbReference type="Proteomes" id="UP001178354">
    <property type="component" value="Unassembled WGS sequence"/>
</dbReference>
<dbReference type="AlphaFoldDB" id="A0AAW8B618"/>
<dbReference type="InterPro" id="IPR025388">
    <property type="entry name" value="Alginate_export_dom"/>
</dbReference>
<dbReference type="InterPro" id="IPR053728">
    <property type="entry name" value="Alginate_Permeability_Chnl"/>
</dbReference>
<name>A0AAW8B618_9GAMM</name>
<dbReference type="Gene3D" id="2.40.160.100">
    <property type="match status" value="1"/>
</dbReference>
<evidence type="ECO:0000256" key="1">
    <source>
        <dbReference type="SAM" id="Phobius"/>
    </source>
</evidence>
<evidence type="ECO:0000313" key="4">
    <source>
        <dbReference type="Proteomes" id="UP001178354"/>
    </source>
</evidence>
<feature type="transmembrane region" description="Helical" evidence="1">
    <location>
        <begin position="20"/>
        <end position="41"/>
    </location>
</feature>
<protein>
    <submittedName>
        <fullName evidence="3">Alginate export family protein</fullName>
    </submittedName>
</protein>
<evidence type="ECO:0000313" key="3">
    <source>
        <dbReference type="EMBL" id="MDP1521109.1"/>
    </source>
</evidence>
<reference evidence="3" key="1">
    <citation type="journal article" date="2010" name="Int. J. Syst. Evol. Microbiol.">
        <title>Porticoccus litoralis gen. nov., sp. nov., a gammaproteobacterium isolated from the Yellow Sea.</title>
        <authorList>
            <person name="Oh H.M."/>
            <person name="Kim H."/>
            <person name="Kim K.M."/>
            <person name="Min G.S."/>
            <person name="Cho J.C."/>
        </authorList>
    </citation>
    <scope>NUCLEOTIDE SEQUENCE</scope>
    <source>
        <strain evidence="3">DSM 25064</strain>
    </source>
</reference>
<keyword evidence="1" id="KW-0472">Membrane</keyword>
<evidence type="ECO:0000259" key="2">
    <source>
        <dbReference type="Pfam" id="PF13372"/>
    </source>
</evidence>
<keyword evidence="1" id="KW-0812">Transmembrane</keyword>
<gene>
    <name evidence="3" type="ORF">Q8A57_09025</name>
</gene>
<sequence>MLINQIHNALHLRKAKLFRWCGVFFIACTFFIAEICIAGPWRIQDSIDSDTFRLSGKSLTRYESLDGQYRGGRGDSDQVVVFRNQLKAQFVFEGFSLVGEFMDARQDRADSGSPISTAVVNTSELIQSYLAYTARNIFGEGDELSFQLGRQTMDMGSRRLIASTRFRATENTFTGLRSDWRSDHFNATFFYFLPVTRLPSDPESLLDNEHQTDVETSHIRFFGGTLSTPSMLKGWTTELTALKLIEKDSALVPTSNFNITTVGGRIFNAPQKGSFYGEVETYYQWGSSHSSPLDSDTRSLDHEAWYGHLGLGYSFDVAMNPRLELLFDYASGDRNPTDGDNNRFHSLYGVTAFEFGPTGIYGAFARENLKSPGVGLTLAPAKDISMEVTMRHMSLASSKDAWTKAKLRDNSGGSGTDLGDQLEAKVVWDVLPGNLKFMVGFTNLFAGDFSENVSGDKFDTHYGYLQTVISF</sequence>
<dbReference type="Pfam" id="PF13372">
    <property type="entry name" value="Alginate_exp"/>
    <property type="match status" value="1"/>
</dbReference>
<proteinExistence type="predicted"/>